<feature type="transmembrane region" description="Helical" evidence="5">
    <location>
        <begin position="411"/>
        <end position="430"/>
    </location>
</feature>
<dbReference type="EMBL" id="AYYI01000074">
    <property type="protein sequence ID" value="KRM95237.1"/>
    <property type="molecule type" value="Genomic_DNA"/>
</dbReference>
<evidence type="ECO:0000256" key="5">
    <source>
        <dbReference type="SAM" id="Phobius"/>
    </source>
</evidence>
<name>A0A0R2CV08_9LACO</name>
<feature type="transmembrane region" description="Helical" evidence="5">
    <location>
        <begin position="164"/>
        <end position="186"/>
    </location>
</feature>
<dbReference type="PANTHER" id="PTHR43424:SF1">
    <property type="entry name" value="LOCUS PUTATIVE PROTEIN 1-RELATED"/>
    <property type="match status" value="1"/>
</dbReference>
<protein>
    <submittedName>
        <fullName evidence="6">PST family polysaccharide transporter</fullName>
    </submittedName>
</protein>
<evidence type="ECO:0000313" key="7">
    <source>
        <dbReference type="Proteomes" id="UP000051638"/>
    </source>
</evidence>
<feature type="transmembrane region" description="Helical" evidence="5">
    <location>
        <begin position="317"/>
        <end position="340"/>
    </location>
</feature>
<dbReference type="PANTHER" id="PTHR43424">
    <property type="entry name" value="LOCUS PUTATIVE PROTEIN 1-RELATED"/>
    <property type="match status" value="1"/>
</dbReference>
<feature type="transmembrane region" description="Helical" evidence="5">
    <location>
        <begin position="207"/>
        <end position="226"/>
    </location>
</feature>
<dbReference type="RefSeq" id="WP_057874515.1">
    <property type="nucleotide sequence ID" value="NZ_AYYI01000074.1"/>
</dbReference>
<organism evidence="6 7">
    <name type="scientific">Loigolactobacillus rennini DSM 20253</name>
    <dbReference type="NCBI Taxonomy" id="1423796"/>
    <lineage>
        <taxon>Bacteria</taxon>
        <taxon>Bacillati</taxon>
        <taxon>Bacillota</taxon>
        <taxon>Bacilli</taxon>
        <taxon>Lactobacillales</taxon>
        <taxon>Lactobacillaceae</taxon>
        <taxon>Loigolactobacillus</taxon>
    </lineage>
</organism>
<feature type="transmembrane region" description="Helical" evidence="5">
    <location>
        <begin position="380"/>
        <end position="399"/>
    </location>
</feature>
<accession>A0A0R2CV08</accession>
<feature type="transmembrane region" description="Helical" evidence="5">
    <location>
        <begin position="83"/>
        <end position="104"/>
    </location>
</feature>
<feature type="transmembrane region" description="Helical" evidence="5">
    <location>
        <begin position="287"/>
        <end position="311"/>
    </location>
</feature>
<keyword evidence="3 5" id="KW-1133">Transmembrane helix</keyword>
<dbReference type="Proteomes" id="UP000051638">
    <property type="component" value="Unassembled WGS sequence"/>
</dbReference>
<evidence type="ECO:0000313" key="6">
    <source>
        <dbReference type="EMBL" id="KRM95237.1"/>
    </source>
</evidence>
<evidence type="ECO:0000256" key="4">
    <source>
        <dbReference type="ARBA" id="ARBA00023136"/>
    </source>
</evidence>
<sequence>MKVVKNYLYNAGYQIFLLIVPLITTPYIARVIGPSGVGINAYTNSIIQYFVLFGSIGINMYGNREIAFFRDNPKKMSQIFWEIELLRILAIVLAETAFFIFLNWTKQYHVYLLMQSLLITAAAFDISWFFMGLEDFRTTVLRNTIVKVASVILIFTFVKTAQDLAVYILIISGSQLLGNLSLWPFLRRHLVKVSWHGFDLLQHLRPALVLFIPQIATQIYLVLNKTMLGKITGVTAAGFFDNSDKIIKMVLAVVTATGTVMLPRVAHTFAQGDKAQVNRYLYSSFDFVTAASVPMFLGLAAIAPKFAVWFFGAKFAATNTLIMLEAPAILMIAWSNVLGMQYLMPTNRNRDFTVSVTIGAIVNLILNVPLIMFWGAAGASVSTVFSEASVTGYQLFVVRHDIKMRQLFADLWKYILAGLVMFVVVLWLNINHPFNIMWLLLEVGSGVIIYVALVFVLRAKIIKQAKQLLFS</sequence>
<dbReference type="AlphaFoldDB" id="A0A0R2CV08"/>
<comment type="subcellular location">
    <subcellularLocation>
        <location evidence="1">Membrane</location>
        <topology evidence="1">Multi-pass membrane protein</topology>
    </subcellularLocation>
</comment>
<proteinExistence type="predicted"/>
<dbReference type="CDD" id="cd13128">
    <property type="entry name" value="MATE_Wzx_like"/>
    <property type="match status" value="1"/>
</dbReference>
<keyword evidence="2 5" id="KW-0812">Transmembrane</keyword>
<dbReference type="GO" id="GO:0016020">
    <property type="term" value="C:membrane"/>
    <property type="evidence" value="ECO:0007669"/>
    <property type="project" value="UniProtKB-SubCell"/>
</dbReference>
<feature type="transmembrane region" description="Helical" evidence="5">
    <location>
        <begin position="41"/>
        <end position="62"/>
    </location>
</feature>
<dbReference type="InterPro" id="IPR002797">
    <property type="entry name" value="Polysacc_synth"/>
</dbReference>
<evidence type="ECO:0000256" key="2">
    <source>
        <dbReference type="ARBA" id="ARBA00022692"/>
    </source>
</evidence>
<reference evidence="6 7" key="1">
    <citation type="journal article" date="2015" name="Genome Announc.">
        <title>Expanding the biotechnology potential of lactobacilli through comparative genomics of 213 strains and associated genera.</title>
        <authorList>
            <person name="Sun Z."/>
            <person name="Harris H.M."/>
            <person name="McCann A."/>
            <person name="Guo C."/>
            <person name="Argimon S."/>
            <person name="Zhang W."/>
            <person name="Yang X."/>
            <person name="Jeffery I.B."/>
            <person name="Cooney J.C."/>
            <person name="Kagawa T.F."/>
            <person name="Liu W."/>
            <person name="Song Y."/>
            <person name="Salvetti E."/>
            <person name="Wrobel A."/>
            <person name="Rasinkangas P."/>
            <person name="Parkhill J."/>
            <person name="Rea M.C."/>
            <person name="O'Sullivan O."/>
            <person name="Ritari J."/>
            <person name="Douillard F.P."/>
            <person name="Paul Ross R."/>
            <person name="Yang R."/>
            <person name="Briner A.E."/>
            <person name="Felis G.E."/>
            <person name="de Vos W.M."/>
            <person name="Barrangou R."/>
            <person name="Klaenhammer T.R."/>
            <person name="Caufield P.W."/>
            <person name="Cui Y."/>
            <person name="Zhang H."/>
            <person name="O'Toole P.W."/>
        </authorList>
    </citation>
    <scope>NUCLEOTIDE SEQUENCE [LARGE SCALE GENOMIC DNA]</scope>
    <source>
        <strain evidence="6 7">DSM 20253</strain>
    </source>
</reference>
<feature type="transmembrane region" description="Helical" evidence="5">
    <location>
        <begin position="436"/>
        <end position="457"/>
    </location>
</feature>
<dbReference type="OrthoDB" id="9815702at2"/>
<keyword evidence="4 5" id="KW-0472">Membrane</keyword>
<dbReference type="PATRIC" id="fig|1423796.3.peg.2260"/>
<feature type="transmembrane region" description="Helical" evidence="5">
    <location>
        <begin position="7"/>
        <end position="29"/>
    </location>
</feature>
<feature type="transmembrane region" description="Helical" evidence="5">
    <location>
        <begin position="352"/>
        <end position="374"/>
    </location>
</feature>
<dbReference type="STRING" id="1423796.FC24_GL002227"/>
<evidence type="ECO:0000256" key="3">
    <source>
        <dbReference type="ARBA" id="ARBA00022989"/>
    </source>
</evidence>
<feature type="transmembrane region" description="Helical" evidence="5">
    <location>
        <begin position="110"/>
        <end position="133"/>
    </location>
</feature>
<keyword evidence="7" id="KW-1185">Reference proteome</keyword>
<dbReference type="InterPro" id="IPR052556">
    <property type="entry name" value="PolySynth_Transporter"/>
</dbReference>
<comment type="caution">
    <text evidence="6">The sequence shown here is derived from an EMBL/GenBank/DDBJ whole genome shotgun (WGS) entry which is preliminary data.</text>
</comment>
<dbReference type="Pfam" id="PF01943">
    <property type="entry name" value="Polysacc_synt"/>
    <property type="match status" value="1"/>
</dbReference>
<gene>
    <name evidence="6" type="ORF">FC24_GL002227</name>
</gene>
<evidence type="ECO:0000256" key="1">
    <source>
        <dbReference type="ARBA" id="ARBA00004141"/>
    </source>
</evidence>